<sequence>MINHGLDNVMQGAVLPTRDRVLGRARGHAKWRDSKHSRHFGIRAMVGDGHVNGARARRNR</sequence>
<dbReference type="Proteomes" id="UP001156905">
    <property type="component" value="Unassembled WGS sequence"/>
</dbReference>
<keyword evidence="2" id="KW-1185">Reference proteome</keyword>
<evidence type="ECO:0000313" key="2">
    <source>
        <dbReference type="Proteomes" id="UP001156905"/>
    </source>
</evidence>
<dbReference type="EMBL" id="BSOW01000002">
    <property type="protein sequence ID" value="GLR84064.1"/>
    <property type="molecule type" value="Genomic_DNA"/>
</dbReference>
<gene>
    <name evidence="1" type="ORF">GCM10007857_07740</name>
</gene>
<name>A0ABQ6ASY4_9BRAD</name>
<accession>A0ABQ6ASY4</accession>
<organism evidence="1 2">
    <name type="scientific">Bradyrhizobium iriomotense</name>
    <dbReference type="NCBI Taxonomy" id="441950"/>
    <lineage>
        <taxon>Bacteria</taxon>
        <taxon>Pseudomonadati</taxon>
        <taxon>Pseudomonadota</taxon>
        <taxon>Alphaproteobacteria</taxon>
        <taxon>Hyphomicrobiales</taxon>
        <taxon>Nitrobacteraceae</taxon>
        <taxon>Bradyrhizobium</taxon>
    </lineage>
</organism>
<reference evidence="2" key="1">
    <citation type="journal article" date="2019" name="Int. J. Syst. Evol. Microbiol.">
        <title>The Global Catalogue of Microorganisms (GCM) 10K type strain sequencing project: providing services to taxonomists for standard genome sequencing and annotation.</title>
        <authorList>
            <consortium name="The Broad Institute Genomics Platform"/>
            <consortium name="The Broad Institute Genome Sequencing Center for Infectious Disease"/>
            <person name="Wu L."/>
            <person name="Ma J."/>
        </authorList>
    </citation>
    <scope>NUCLEOTIDE SEQUENCE [LARGE SCALE GENOMIC DNA]</scope>
    <source>
        <strain evidence="2">NBRC 102520</strain>
    </source>
</reference>
<protein>
    <submittedName>
        <fullName evidence="1">Uncharacterized protein</fullName>
    </submittedName>
</protein>
<comment type="caution">
    <text evidence="1">The sequence shown here is derived from an EMBL/GenBank/DDBJ whole genome shotgun (WGS) entry which is preliminary data.</text>
</comment>
<proteinExistence type="predicted"/>
<evidence type="ECO:0000313" key="1">
    <source>
        <dbReference type="EMBL" id="GLR84064.1"/>
    </source>
</evidence>